<dbReference type="AlphaFoldDB" id="A0A7R6PTY1"/>
<dbReference type="InterPro" id="IPR045392">
    <property type="entry name" value="DUF6519"/>
</dbReference>
<evidence type="ECO:0008006" key="4">
    <source>
        <dbReference type="Google" id="ProtNLM"/>
    </source>
</evidence>
<dbReference type="EMBL" id="AP014546">
    <property type="protein sequence ID" value="BBB29413.1"/>
    <property type="molecule type" value="Genomic_DNA"/>
</dbReference>
<name>A0A7R6PTY1_9GAMM</name>
<accession>A0A7R6PTY1</accession>
<dbReference type="RefSeq" id="WP_201350036.1">
    <property type="nucleotide sequence ID" value="NZ_AP014546.1"/>
</dbReference>
<dbReference type="SUPFAM" id="SSF51126">
    <property type="entry name" value="Pectin lyase-like"/>
    <property type="match status" value="1"/>
</dbReference>
<evidence type="ECO:0000256" key="1">
    <source>
        <dbReference type="SAM" id="MobiDB-lite"/>
    </source>
</evidence>
<keyword evidence="3" id="KW-1185">Reference proteome</keyword>
<sequence length="1080" mass="116142">MTFDLSRIRFDARKDFLGVVMQQGRVQLDSDWNEWVAQLARRLQAGTLDTFNGSVVPRTTHDGFLIEATGGALSIGAGRIYVDGLLAENHGGPPHVWNAQLAELNGTASVDFTRQPYRRAYPSESFDRDPLLGGGPHLVYVDVWQRDVSALQQPDLIESAIGVDTTGRRQTVWQVKVLEDVGNISKDTLDEDIRGWREVIAPSAGRLTTTISAPPVEEGNPCLITPDAGYRGLENQLYRVEVHTGGPLGVATFKWSRDNATVASRVTHINSERDRITLESIGRDDLLRFNDGDWVEVTDDWRELNNLPGELRRIRTGGGVDETARTLTFDQPLPAEPTSSADSSHFPVGGNNATDPKRNTRVVRWDQSGVVRREDGSDVHNLNSPSSAGDIVIPSLANGIFLEHGIVVSFDLDSNPDLYPSGGEFKSGDHWVFAARSTDASIELLDKAAPLGIHHHFARLARVDFPNNETDFRTLWPAILDGEDCSCTVCVTVENHNNGTATIQQAIDTIKDTGGSICLGIGTYNIDRPLSMTGARSLTVKGQGWASLLVGTEPGEILEIADCKGVTLENFTAIASAGKSGTSSVIAAHNVVDLHLDHINILGLAVERSTSIGIGLSGLILGANINQCVIVAERGVATVTTGKRNFVMTVELCIEKNLMFCSQRAISFDAISMHFGNTHIATNLMLAGSDAALVITGTVLERSKMILTDNTITSSGDGIRAGVGSLTIRNNKISGAGKKSGHGVVLQQGLGPGPIDQVSITANSLSLLDGNAVAVNARMQAITIADNSIEKIGLGALVMSEDASAELMLIRGNRCHHLGLQIHSEDRAFAAMQLIRITRCDVVDNVISNVALHAITSLGIDALRTGAIEQLRVAGNRFYAIGPDRISSSAQVNAVHIIPPMDSLSFDGNHVERLGDSSQKPTPIRWQALNISSQQEVFRYQADASFITSEKAQQVFLLTASSVSVVNRLPSSVIVRGNHLKGQLTEVALNQCLQVQSCLFTDNYCEISGEGGKQFLLAQLSAVTINASNNHLIGALEQDSLHLKPFSRKAIVMGNTSTGPLVVQGSSVPVDLNLTNVIGF</sequence>
<dbReference type="InterPro" id="IPR011050">
    <property type="entry name" value="Pectin_lyase_fold/virulence"/>
</dbReference>
<organism evidence="2 3">
    <name type="scientific">Neptunomonas japonica JAMM 1380</name>
    <dbReference type="NCBI Taxonomy" id="1441457"/>
    <lineage>
        <taxon>Bacteria</taxon>
        <taxon>Pseudomonadati</taxon>
        <taxon>Pseudomonadota</taxon>
        <taxon>Gammaproteobacteria</taxon>
        <taxon>Oceanospirillales</taxon>
        <taxon>Oceanospirillaceae</taxon>
        <taxon>Neptunomonas</taxon>
    </lineage>
</organism>
<protein>
    <recommendedName>
        <fullName evidence="4">Right handed beta helix domain-containing protein</fullName>
    </recommendedName>
</protein>
<dbReference type="Gene3D" id="2.160.20.10">
    <property type="entry name" value="Single-stranded right-handed beta-helix, Pectin lyase-like"/>
    <property type="match status" value="1"/>
</dbReference>
<evidence type="ECO:0000313" key="2">
    <source>
        <dbReference type="EMBL" id="BBB29413.1"/>
    </source>
</evidence>
<reference evidence="2 3" key="1">
    <citation type="journal article" date="2008" name="Int. J. Syst. Evol. Microbiol.">
        <title>Neptunomonas japonica sp. nov., an Osedax japonicus symbiont-like bacterium isolated from sediment adjacent to sperm whale carcasses off Kagoshima, Japan.</title>
        <authorList>
            <person name="Miyazaki M."/>
            <person name="Nogi Y."/>
            <person name="Fujiwara Y."/>
            <person name="Kawato M."/>
            <person name="Kubokawa K."/>
            <person name="Horikoshi K."/>
        </authorList>
    </citation>
    <scope>NUCLEOTIDE SEQUENCE [LARGE SCALE GENOMIC DNA]</scope>
    <source>
        <strain evidence="2 3">JAMM 1380</strain>
    </source>
</reference>
<gene>
    <name evidence="2" type="ORF">NEJAP_1461</name>
</gene>
<proteinExistence type="predicted"/>
<evidence type="ECO:0000313" key="3">
    <source>
        <dbReference type="Proteomes" id="UP000595332"/>
    </source>
</evidence>
<dbReference type="KEGG" id="njp:NEJAP_1461"/>
<dbReference type="Proteomes" id="UP000595332">
    <property type="component" value="Chromosome"/>
</dbReference>
<dbReference type="InterPro" id="IPR012334">
    <property type="entry name" value="Pectin_lyas_fold"/>
</dbReference>
<feature type="region of interest" description="Disordered" evidence="1">
    <location>
        <begin position="331"/>
        <end position="357"/>
    </location>
</feature>
<dbReference type="Pfam" id="PF20129">
    <property type="entry name" value="DUF6519"/>
    <property type="match status" value="2"/>
</dbReference>